<dbReference type="Proteomes" id="UP001220324">
    <property type="component" value="Unassembled WGS sequence"/>
</dbReference>
<dbReference type="EMBL" id="JAQIZZ010000006">
    <property type="protein sequence ID" value="KAJ5537591.1"/>
    <property type="molecule type" value="Genomic_DNA"/>
</dbReference>
<protein>
    <submittedName>
        <fullName evidence="1">Uncharacterized protein</fullName>
    </submittedName>
</protein>
<comment type="caution">
    <text evidence="1">The sequence shown here is derived from an EMBL/GenBank/DDBJ whole genome shotgun (WGS) entry which is preliminary data.</text>
</comment>
<gene>
    <name evidence="1" type="ORF">N7494_007070</name>
</gene>
<evidence type="ECO:0000313" key="1">
    <source>
        <dbReference type="EMBL" id="KAJ5537591.1"/>
    </source>
</evidence>
<name>A0AAD6CUM4_9EURO</name>
<sequence length="73" mass="8426">MHRFPEIQGLLFGLSAASQIFARVNSSNYDSSLNFRPDWVSGLGDVYHWVGSYYNATTRLEYNALCWCCIKRK</sequence>
<keyword evidence="2" id="KW-1185">Reference proteome</keyword>
<organism evidence="1 2">
    <name type="scientific">Penicillium frequentans</name>
    <dbReference type="NCBI Taxonomy" id="3151616"/>
    <lineage>
        <taxon>Eukaryota</taxon>
        <taxon>Fungi</taxon>
        <taxon>Dikarya</taxon>
        <taxon>Ascomycota</taxon>
        <taxon>Pezizomycotina</taxon>
        <taxon>Eurotiomycetes</taxon>
        <taxon>Eurotiomycetidae</taxon>
        <taxon>Eurotiales</taxon>
        <taxon>Aspergillaceae</taxon>
        <taxon>Penicillium</taxon>
    </lineage>
</organism>
<proteinExistence type="predicted"/>
<accession>A0AAD6CUM4</accession>
<reference evidence="1 2" key="1">
    <citation type="journal article" date="2023" name="IMA Fungus">
        <title>Comparative genomic study of the Penicillium genus elucidates a diverse pangenome and 15 lateral gene transfer events.</title>
        <authorList>
            <person name="Petersen C."/>
            <person name="Sorensen T."/>
            <person name="Nielsen M.R."/>
            <person name="Sondergaard T.E."/>
            <person name="Sorensen J.L."/>
            <person name="Fitzpatrick D.A."/>
            <person name="Frisvad J.C."/>
            <person name="Nielsen K.L."/>
        </authorList>
    </citation>
    <scope>NUCLEOTIDE SEQUENCE [LARGE SCALE GENOMIC DNA]</scope>
    <source>
        <strain evidence="1 2">IBT 35679</strain>
    </source>
</reference>
<dbReference type="AlphaFoldDB" id="A0AAD6CUM4"/>
<evidence type="ECO:0000313" key="2">
    <source>
        <dbReference type="Proteomes" id="UP001220324"/>
    </source>
</evidence>